<keyword evidence="5 6" id="KW-0143">Chaperone</keyword>
<keyword evidence="4 6" id="KW-0811">Translocation</keyword>
<reference evidence="8 9" key="1">
    <citation type="submission" date="2022-03" db="EMBL/GenBank/DDBJ databases">
        <title>Complete genome analysis of Roseomonas KG 17.1 : a prolific producer of plant growth promoters.</title>
        <authorList>
            <person name="Saadouli I."/>
            <person name="Najjari A."/>
            <person name="Mosbah A."/>
            <person name="Ouzari H.I."/>
        </authorList>
    </citation>
    <scope>NUCLEOTIDE SEQUENCE [LARGE SCALE GENOMIC DNA]</scope>
    <source>
        <strain evidence="8 9">KG17-1</strain>
    </source>
</reference>
<evidence type="ECO:0000256" key="1">
    <source>
        <dbReference type="ARBA" id="ARBA00009990"/>
    </source>
</evidence>
<dbReference type="RefSeq" id="WP_120007241.1">
    <property type="nucleotide sequence ID" value="NZ_JALBUU010000125.1"/>
</dbReference>
<evidence type="ECO:0000256" key="2">
    <source>
        <dbReference type="ARBA" id="ARBA00022448"/>
    </source>
</evidence>
<dbReference type="Proteomes" id="UP001201985">
    <property type="component" value="Unassembled WGS sequence"/>
</dbReference>
<sequence>MSDTNFPPENATPNGSGNNPSGNPGQAGAAPQGPLLLNLQYTKDLSFEVPGAPELFATMREPPRIDLALDVQARPLQQDQNVFEVALQIRADAQTNGPDGKPQTAFIAELVYCGIFTVNVEPNMVEPLLLVECPRLLFPFARNILADVTRDGGFPPVLLSPIDFVALWQSRRGQPGGAAAAPQA</sequence>
<keyword evidence="9" id="KW-1185">Reference proteome</keyword>
<evidence type="ECO:0000256" key="4">
    <source>
        <dbReference type="ARBA" id="ARBA00023010"/>
    </source>
</evidence>
<dbReference type="EMBL" id="JALBUU010000125">
    <property type="protein sequence ID" value="MCI0756547.1"/>
    <property type="molecule type" value="Genomic_DNA"/>
</dbReference>
<dbReference type="PANTHER" id="PTHR36918">
    <property type="match status" value="1"/>
</dbReference>
<dbReference type="HAMAP" id="MF_00821">
    <property type="entry name" value="SecB"/>
    <property type="match status" value="1"/>
</dbReference>
<accession>A0ABS9WB61</accession>
<keyword evidence="2 6" id="KW-0813">Transport</keyword>
<dbReference type="SUPFAM" id="SSF54611">
    <property type="entry name" value="SecB-like"/>
    <property type="match status" value="1"/>
</dbReference>
<evidence type="ECO:0000313" key="8">
    <source>
        <dbReference type="EMBL" id="MCI0756547.1"/>
    </source>
</evidence>
<dbReference type="InterPro" id="IPR003708">
    <property type="entry name" value="SecB"/>
</dbReference>
<dbReference type="InterPro" id="IPR035958">
    <property type="entry name" value="SecB-like_sf"/>
</dbReference>
<comment type="subcellular location">
    <subcellularLocation>
        <location evidence="6">Cytoplasm</location>
    </subcellularLocation>
</comment>
<comment type="function">
    <text evidence="6">One of the proteins required for the normal export of preproteins out of the cell cytoplasm. It is a molecular chaperone that binds to a subset of precursor proteins, maintaining them in a translocation-competent state. It also specifically binds to its receptor SecA.</text>
</comment>
<evidence type="ECO:0000256" key="7">
    <source>
        <dbReference type="SAM" id="MobiDB-lite"/>
    </source>
</evidence>
<feature type="compositionally biased region" description="Low complexity" evidence="7">
    <location>
        <begin position="13"/>
        <end position="32"/>
    </location>
</feature>
<comment type="subunit">
    <text evidence="6">Homotetramer, a dimer of dimers. One homotetramer interacts with 1 SecA dimer.</text>
</comment>
<comment type="caution">
    <text evidence="8">The sequence shown here is derived from an EMBL/GenBank/DDBJ whole genome shotgun (WGS) entry which is preliminary data.</text>
</comment>
<keyword evidence="6" id="KW-0963">Cytoplasm</keyword>
<evidence type="ECO:0000256" key="6">
    <source>
        <dbReference type="HAMAP-Rule" id="MF_00821"/>
    </source>
</evidence>
<comment type="similarity">
    <text evidence="1 6">Belongs to the SecB family.</text>
</comment>
<feature type="region of interest" description="Disordered" evidence="7">
    <location>
        <begin position="1"/>
        <end position="32"/>
    </location>
</feature>
<name>A0ABS9WB61_9PROT</name>
<evidence type="ECO:0000256" key="5">
    <source>
        <dbReference type="ARBA" id="ARBA00023186"/>
    </source>
</evidence>
<gene>
    <name evidence="6 8" type="primary">secB</name>
    <name evidence="8" type="ORF">MON41_23200</name>
</gene>
<dbReference type="NCBIfam" id="TIGR00809">
    <property type="entry name" value="secB"/>
    <property type="match status" value="1"/>
</dbReference>
<evidence type="ECO:0000313" key="9">
    <source>
        <dbReference type="Proteomes" id="UP001201985"/>
    </source>
</evidence>
<dbReference type="PANTHER" id="PTHR36918:SF1">
    <property type="entry name" value="PROTEIN-EXPORT PROTEIN SECB"/>
    <property type="match status" value="1"/>
</dbReference>
<evidence type="ECO:0000256" key="3">
    <source>
        <dbReference type="ARBA" id="ARBA00022927"/>
    </source>
</evidence>
<dbReference type="NCBIfam" id="NF004392">
    <property type="entry name" value="PRK05751.1-3"/>
    <property type="match status" value="1"/>
</dbReference>
<dbReference type="Pfam" id="PF02556">
    <property type="entry name" value="SecB"/>
    <property type="match status" value="1"/>
</dbReference>
<dbReference type="PRINTS" id="PR01594">
    <property type="entry name" value="SECBCHAPRONE"/>
</dbReference>
<organism evidence="8 9">
    <name type="scientific">Teichococcus vastitatis</name>
    <dbReference type="NCBI Taxonomy" id="2307076"/>
    <lineage>
        <taxon>Bacteria</taxon>
        <taxon>Pseudomonadati</taxon>
        <taxon>Pseudomonadota</taxon>
        <taxon>Alphaproteobacteria</taxon>
        <taxon>Acetobacterales</taxon>
        <taxon>Roseomonadaceae</taxon>
        <taxon>Roseomonas</taxon>
    </lineage>
</organism>
<keyword evidence="3 6" id="KW-0653">Protein transport</keyword>
<proteinExistence type="inferred from homology"/>
<dbReference type="Gene3D" id="3.10.420.10">
    <property type="entry name" value="SecB-like"/>
    <property type="match status" value="1"/>
</dbReference>
<protein>
    <recommendedName>
        <fullName evidence="6">Protein-export protein SecB</fullName>
    </recommendedName>
</protein>